<keyword evidence="1 2" id="KW-0238">DNA-binding</keyword>
<dbReference type="SUPFAM" id="SSF46689">
    <property type="entry name" value="Homeodomain-like"/>
    <property type="match status" value="1"/>
</dbReference>
<dbReference type="AlphaFoldDB" id="A0A1I0UBS6"/>
<feature type="region of interest" description="Disordered" evidence="3">
    <location>
        <begin position="1"/>
        <end position="48"/>
    </location>
</feature>
<organism evidence="5 6">
    <name type="scientific">Rhodococcoides kroppenstedtii</name>
    <dbReference type="NCBI Taxonomy" id="293050"/>
    <lineage>
        <taxon>Bacteria</taxon>
        <taxon>Bacillati</taxon>
        <taxon>Actinomycetota</taxon>
        <taxon>Actinomycetes</taxon>
        <taxon>Mycobacteriales</taxon>
        <taxon>Nocardiaceae</taxon>
        <taxon>Rhodococcoides</taxon>
    </lineage>
</organism>
<dbReference type="Gene3D" id="1.10.357.10">
    <property type="entry name" value="Tetracycline Repressor, domain 2"/>
    <property type="match status" value="1"/>
</dbReference>
<evidence type="ECO:0000313" key="6">
    <source>
        <dbReference type="Proteomes" id="UP000182054"/>
    </source>
</evidence>
<dbReference type="InterPro" id="IPR009057">
    <property type="entry name" value="Homeodomain-like_sf"/>
</dbReference>
<gene>
    <name evidence="5" type="ORF">SAMN05444374_11814</name>
</gene>
<proteinExistence type="predicted"/>
<evidence type="ECO:0000256" key="3">
    <source>
        <dbReference type="SAM" id="MobiDB-lite"/>
    </source>
</evidence>
<dbReference type="PANTHER" id="PTHR30055">
    <property type="entry name" value="HTH-TYPE TRANSCRIPTIONAL REGULATOR RUTR"/>
    <property type="match status" value="1"/>
</dbReference>
<feature type="DNA-binding region" description="H-T-H motif" evidence="2">
    <location>
        <begin position="75"/>
        <end position="94"/>
    </location>
</feature>
<evidence type="ECO:0000256" key="1">
    <source>
        <dbReference type="ARBA" id="ARBA00023125"/>
    </source>
</evidence>
<feature type="compositionally biased region" description="Basic and acidic residues" evidence="3">
    <location>
        <begin position="11"/>
        <end position="31"/>
    </location>
</feature>
<dbReference type="PRINTS" id="PR00455">
    <property type="entry name" value="HTHTETR"/>
</dbReference>
<evidence type="ECO:0000256" key="2">
    <source>
        <dbReference type="PROSITE-ProRule" id="PRU00335"/>
    </source>
</evidence>
<sequence length="231" mass="25590">MTVDVGSFSDRPTDRDDGSTTVAERARDTSARTRARAARTRAASKPVPRAPRLGVDDWLDAAFALLVSDGVAEVKITRLCEQLGVTKGSFYWHFSDIDELMTAIADRWVETQNEVLRGLMQVESMPVAERLQTISELLVEHRTRTVEAAIREWARTNGRVADAVRELDQRIFDLVRTALLDWGFGQDDARLRAGLLVYAGIGFVHAGNNLPTPTKAEIQALFRLVVGDTPA</sequence>
<dbReference type="EMBL" id="FOJN01000018">
    <property type="protein sequence ID" value="SFA61522.1"/>
    <property type="molecule type" value="Genomic_DNA"/>
</dbReference>
<dbReference type="PANTHER" id="PTHR30055:SF239">
    <property type="entry name" value="TRANSCRIPTIONAL REGULATORY PROTEIN"/>
    <property type="match status" value="1"/>
</dbReference>
<dbReference type="Proteomes" id="UP000182054">
    <property type="component" value="Unassembled WGS sequence"/>
</dbReference>
<name>A0A1I0UBS6_9NOCA</name>
<evidence type="ECO:0000313" key="5">
    <source>
        <dbReference type="EMBL" id="SFA61522.1"/>
    </source>
</evidence>
<dbReference type="InterPro" id="IPR001647">
    <property type="entry name" value="HTH_TetR"/>
</dbReference>
<dbReference type="GO" id="GO:0003700">
    <property type="term" value="F:DNA-binding transcription factor activity"/>
    <property type="evidence" value="ECO:0007669"/>
    <property type="project" value="TreeGrafter"/>
</dbReference>
<accession>A0A1I0UBS6</accession>
<reference evidence="5 6" key="1">
    <citation type="submission" date="2016-10" db="EMBL/GenBank/DDBJ databases">
        <authorList>
            <person name="de Groot N.N."/>
        </authorList>
    </citation>
    <scope>NUCLEOTIDE SEQUENCE [LARGE SCALE GENOMIC DNA]</scope>
    <source>
        <strain evidence="5 6">DSM 44908</strain>
    </source>
</reference>
<evidence type="ECO:0000259" key="4">
    <source>
        <dbReference type="PROSITE" id="PS50977"/>
    </source>
</evidence>
<dbReference type="InterPro" id="IPR050109">
    <property type="entry name" value="HTH-type_TetR-like_transc_reg"/>
</dbReference>
<protein>
    <submittedName>
        <fullName evidence="5">Transcriptional regulator, TetR family</fullName>
    </submittedName>
</protein>
<dbReference type="PROSITE" id="PS50977">
    <property type="entry name" value="HTH_TETR_2"/>
    <property type="match status" value="1"/>
</dbReference>
<feature type="domain" description="HTH tetR-type" evidence="4">
    <location>
        <begin position="52"/>
        <end position="112"/>
    </location>
</feature>
<dbReference type="GO" id="GO:0000976">
    <property type="term" value="F:transcription cis-regulatory region binding"/>
    <property type="evidence" value="ECO:0007669"/>
    <property type="project" value="TreeGrafter"/>
</dbReference>
<dbReference type="Pfam" id="PF00440">
    <property type="entry name" value="TetR_N"/>
    <property type="match status" value="1"/>
</dbReference>